<dbReference type="InterPro" id="IPR006143">
    <property type="entry name" value="RND_pump_MFP"/>
</dbReference>
<dbReference type="RefSeq" id="WP_184253656.1">
    <property type="nucleotide sequence ID" value="NZ_JACHIO010000004.1"/>
</dbReference>
<name>A0A7W7ZMW8_9BACT</name>
<feature type="domain" description="Multidrug resistance protein MdtA-like alpha-helical hairpin" evidence="8">
    <location>
        <begin position="137"/>
        <end position="206"/>
    </location>
</feature>
<dbReference type="NCBIfam" id="TIGR01730">
    <property type="entry name" value="RND_mfp"/>
    <property type="match status" value="1"/>
</dbReference>
<feature type="domain" description="Multidrug resistance protein MdtA-like barrel-sandwich hybrid" evidence="9">
    <location>
        <begin position="98"/>
        <end position="240"/>
    </location>
</feature>
<feature type="domain" description="Multidrug resistance protein MdtA-like beta-barrel" evidence="10">
    <location>
        <begin position="244"/>
        <end position="327"/>
    </location>
</feature>
<comment type="similarity">
    <text evidence="2">Belongs to the membrane fusion protein (MFP) (TC 8.A.1) family.</text>
</comment>
<dbReference type="Pfam" id="PF25876">
    <property type="entry name" value="HH_MFP_RND"/>
    <property type="match status" value="1"/>
</dbReference>
<feature type="transmembrane region" description="Helical" evidence="7">
    <location>
        <begin position="37"/>
        <end position="54"/>
    </location>
</feature>
<dbReference type="Gene3D" id="1.10.287.470">
    <property type="entry name" value="Helix hairpin bin"/>
    <property type="match status" value="1"/>
</dbReference>
<dbReference type="Gene3D" id="2.40.30.170">
    <property type="match status" value="1"/>
</dbReference>
<dbReference type="GO" id="GO:0015562">
    <property type="term" value="F:efflux transmembrane transporter activity"/>
    <property type="evidence" value="ECO:0007669"/>
    <property type="project" value="TreeGrafter"/>
</dbReference>
<evidence type="ECO:0000256" key="7">
    <source>
        <dbReference type="SAM" id="Phobius"/>
    </source>
</evidence>
<dbReference type="AlphaFoldDB" id="A0A7W7ZMW8"/>
<dbReference type="Gene3D" id="2.40.50.100">
    <property type="match status" value="1"/>
</dbReference>
<dbReference type="InterPro" id="IPR058626">
    <property type="entry name" value="MdtA-like_b-barrel"/>
</dbReference>
<accession>A0A7W7ZMW8</accession>
<dbReference type="Gene3D" id="2.40.420.20">
    <property type="match status" value="1"/>
</dbReference>
<comment type="subcellular location">
    <subcellularLocation>
        <location evidence="1">Cell membrane</location>
    </subcellularLocation>
</comment>
<keyword evidence="7" id="KW-1133">Transmembrane helix</keyword>
<evidence type="ECO:0000259" key="9">
    <source>
        <dbReference type="Pfam" id="PF25917"/>
    </source>
</evidence>
<organism evidence="11 12">
    <name type="scientific">Granulicella mallensis</name>
    <dbReference type="NCBI Taxonomy" id="940614"/>
    <lineage>
        <taxon>Bacteria</taxon>
        <taxon>Pseudomonadati</taxon>
        <taxon>Acidobacteriota</taxon>
        <taxon>Terriglobia</taxon>
        <taxon>Terriglobales</taxon>
        <taxon>Acidobacteriaceae</taxon>
        <taxon>Granulicella</taxon>
    </lineage>
</organism>
<proteinExistence type="inferred from homology"/>
<dbReference type="PANTHER" id="PTHR30469:SF12">
    <property type="entry name" value="MULTIDRUG RESISTANCE PROTEIN MDTA"/>
    <property type="match status" value="1"/>
</dbReference>
<evidence type="ECO:0000313" key="12">
    <source>
        <dbReference type="Proteomes" id="UP000584867"/>
    </source>
</evidence>
<dbReference type="InterPro" id="IPR058624">
    <property type="entry name" value="MdtA-like_HH"/>
</dbReference>
<evidence type="ECO:0000256" key="1">
    <source>
        <dbReference type="ARBA" id="ARBA00004236"/>
    </source>
</evidence>
<reference evidence="11 12" key="1">
    <citation type="submission" date="2020-08" db="EMBL/GenBank/DDBJ databases">
        <title>Genomic Encyclopedia of Type Strains, Phase IV (KMG-V): Genome sequencing to study the core and pangenomes of soil and plant-associated prokaryotes.</title>
        <authorList>
            <person name="Whitman W."/>
        </authorList>
    </citation>
    <scope>NUCLEOTIDE SEQUENCE [LARGE SCALE GENOMIC DNA]</scope>
    <source>
        <strain evidence="11 12">X5P3</strain>
    </source>
</reference>
<dbReference type="SUPFAM" id="SSF111369">
    <property type="entry name" value="HlyD-like secretion proteins"/>
    <property type="match status" value="1"/>
</dbReference>
<dbReference type="EMBL" id="JACHIO010000004">
    <property type="protein sequence ID" value="MBB5062890.1"/>
    <property type="molecule type" value="Genomic_DNA"/>
</dbReference>
<evidence type="ECO:0000256" key="6">
    <source>
        <dbReference type="SAM" id="MobiDB-lite"/>
    </source>
</evidence>
<evidence type="ECO:0000256" key="5">
    <source>
        <dbReference type="ARBA" id="ARBA00023136"/>
    </source>
</evidence>
<evidence type="ECO:0000256" key="4">
    <source>
        <dbReference type="ARBA" id="ARBA00022519"/>
    </source>
</evidence>
<sequence length="423" mass="45735">MAQGENGSIHENTGERSPAGQEAAQDTSLAPRRRKPWFLLVALVLVAAIVVLIARKPKDTQSSATAGPQIATIKAATAHLGDIGYYVDALGTVTPVATVNLYSQVNGTVTDVHYTEGQMVHRGDPLIDIDPRPYEAQLEEAEGTLQHDRSVLAQAEMDLARYEKAVTLQAIAQQTYDDQKLAVEQYRGTVRNDIGQVQAAQVQLSYCHLTSPINGRIGLRLIDRGNTVFSGASNPLVIITQLQPVTVVFDVAEDNLGQVRDQILHRKALPVDAFDRSQETKLASGKLLTLDNQIDTSTGTVRFRAQFDNNDLTLYPNQFVNARLLVKTLKNAVLVPSAAVQRNGTQAFVYVVTGNTVKIQAVTELTTEGDVSAVTGIDAGTVVPVTGFDKLQSGSTVTIQSMQAFDSGQQRLERTQDKSGSTL</sequence>
<evidence type="ECO:0000259" key="10">
    <source>
        <dbReference type="Pfam" id="PF25944"/>
    </source>
</evidence>
<evidence type="ECO:0000256" key="3">
    <source>
        <dbReference type="ARBA" id="ARBA00022475"/>
    </source>
</evidence>
<dbReference type="GO" id="GO:1990281">
    <property type="term" value="C:efflux pump complex"/>
    <property type="evidence" value="ECO:0007669"/>
    <property type="project" value="TreeGrafter"/>
</dbReference>
<keyword evidence="4" id="KW-0997">Cell inner membrane</keyword>
<dbReference type="PANTHER" id="PTHR30469">
    <property type="entry name" value="MULTIDRUG RESISTANCE PROTEIN MDTA"/>
    <property type="match status" value="1"/>
</dbReference>
<evidence type="ECO:0000256" key="2">
    <source>
        <dbReference type="ARBA" id="ARBA00009477"/>
    </source>
</evidence>
<feature type="compositionally biased region" description="Polar residues" evidence="6">
    <location>
        <begin position="1"/>
        <end position="11"/>
    </location>
</feature>
<dbReference type="Pfam" id="PF25944">
    <property type="entry name" value="Beta-barrel_RND"/>
    <property type="match status" value="1"/>
</dbReference>
<evidence type="ECO:0000313" key="11">
    <source>
        <dbReference type="EMBL" id="MBB5062890.1"/>
    </source>
</evidence>
<protein>
    <submittedName>
        <fullName evidence="11">Multidrug efflux system membrane fusion protein</fullName>
    </submittedName>
</protein>
<evidence type="ECO:0000259" key="8">
    <source>
        <dbReference type="Pfam" id="PF25876"/>
    </source>
</evidence>
<dbReference type="Proteomes" id="UP000584867">
    <property type="component" value="Unassembled WGS sequence"/>
</dbReference>
<keyword evidence="5 7" id="KW-0472">Membrane</keyword>
<dbReference type="InterPro" id="IPR058625">
    <property type="entry name" value="MdtA-like_BSH"/>
</dbReference>
<dbReference type="Pfam" id="PF25917">
    <property type="entry name" value="BSH_RND"/>
    <property type="match status" value="1"/>
</dbReference>
<keyword evidence="3" id="KW-1003">Cell membrane</keyword>
<keyword evidence="7" id="KW-0812">Transmembrane</keyword>
<feature type="region of interest" description="Disordered" evidence="6">
    <location>
        <begin position="1"/>
        <end position="28"/>
    </location>
</feature>
<gene>
    <name evidence="11" type="ORF">HDF15_001227</name>
</gene>
<comment type="caution">
    <text evidence="11">The sequence shown here is derived from an EMBL/GenBank/DDBJ whole genome shotgun (WGS) entry which is preliminary data.</text>
</comment>